<feature type="transmembrane region" description="Helical" evidence="1">
    <location>
        <begin position="138"/>
        <end position="162"/>
    </location>
</feature>
<dbReference type="InterPro" id="IPR014535">
    <property type="entry name" value="Hpre_diP_synt_I"/>
</dbReference>
<dbReference type="InterPro" id="IPR010898">
    <property type="entry name" value="Hpre_diP_synth_I"/>
</dbReference>
<dbReference type="Pfam" id="PF07456">
    <property type="entry name" value="Hpre_diP_synt_I"/>
    <property type="match status" value="1"/>
</dbReference>
<dbReference type="RefSeq" id="WP_262394185.1">
    <property type="nucleotide sequence ID" value="NZ_JACRTD010000001.1"/>
</dbReference>
<name>A0A926EPL7_9FIRM</name>
<keyword evidence="1" id="KW-1133">Transmembrane helix</keyword>
<organism evidence="2 3">
    <name type="scientific">Youxingia wuxianensis</name>
    <dbReference type="NCBI Taxonomy" id="2763678"/>
    <lineage>
        <taxon>Bacteria</taxon>
        <taxon>Bacillati</taxon>
        <taxon>Bacillota</taxon>
        <taxon>Clostridia</taxon>
        <taxon>Eubacteriales</taxon>
        <taxon>Oscillospiraceae</taxon>
        <taxon>Youxingia</taxon>
    </lineage>
</organism>
<dbReference type="PIRSF" id="PIRSF027391">
    <property type="entry name" value="Hpre_diP_synt_I"/>
    <property type="match status" value="1"/>
</dbReference>
<protein>
    <submittedName>
        <fullName evidence="2">Gx transporter family protein</fullName>
    </submittedName>
</protein>
<dbReference type="AlphaFoldDB" id="A0A926EPL7"/>
<keyword evidence="1" id="KW-0472">Membrane</keyword>
<keyword evidence="1" id="KW-0812">Transmembrane</keyword>
<accession>A0A926EPL7</accession>
<evidence type="ECO:0000313" key="3">
    <source>
        <dbReference type="Proteomes" id="UP000623678"/>
    </source>
</evidence>
<evidence type="ECO:0000256" key="1">
    <source>
        <dbReference type="SAM" id="Phobius"/>
    </source>
</evidence>
<comment type="caution">
    <text evidence="2">The sequence shown here is derived from an EMBL/GenBank/DDBJ whole genome shotgun (WGS) entry which is preliminary data.</text>
</comment>
<feature type="transmembrane region" description="Helical" evidence="1">
    <location>
        <begin position="82"/>
        <end position="102"/>
    </location>
</feature>
<dbReference type="Proteomes" id="UP000623678">
    <property type="component" value="Unassembled WGS sequence"/>
</dbReference>
<dbReference type="Gene3D" id="1.10.1760.20">
    <property type="match status" value="1"/>
</dbReference>
<dbReference type="EMBL" id="JACRTD010000001">
    <property type="protein sequence ID" value="MBC8584362.1"/>
    <property type="molecule type" value="Genomic_DNA"/>
</dbReference>
<keyword evidence="3" id="KW-1185">Reference proteome</keyword>
<proteinExistence type="predicted"/>
<evidence type="ECO:0000313" key="2">
    <source>
        <dbReference type="EMBL" id="MBC8584362.1"/>
    </source>
</evidence>
<reference evidence="2" key="1">
    <citation type="submission" date="2020-08" db="EMBL/GenBank/DDBJ databases">
        <title>Genome public.</title>
        <authorList>
            <person name="Liu C."/>
            <person name="Sun Q."/>
        </authorList>
    </citation>
    <scope>NUCLEOTIDE SEQUENCE</scope>
    <source>
        <strain evidence="2">NSJ-64</strain>
    </source>
</reference>
<gene>
    <name evidence="2" type="ORF">H8705_02035</name>
</gene>
<sequence>MAFLKKYRASKAAFLGLLFALSMILSLVESSLSSFIPVPGIKVGLSNIVTMYCLFCLGKEEALTITVLKSFFVLLTRGVTGAAMSFCGGMLSLGVMLALLYVKKAKLSYLFISICGGVAHNAGQLLMAGVLLKNTLVGYYFPILALSGILMGIVTGILLRYLMPHLNKILR</sequence>
<feature type="transmembrane region" description="Helical" evidence="1">
    <location>
        <begin position="109"/>
        <end position="132"/>
    </location>
</feature>